<dbReference type="Gene3D" id="3.40.50.300">
    <property type="entry name" value="P-loop containing nucleotide triphosphate hydrolases"/>
    <property type="match status" value="1"/>
</dbReference>
<evidence type="ECO:0000313" key="2">
    <source>
        <dbReference type="Proteomes" id="UP001459277"/>
    </source>
</evidence>
<dbReference type="EMBL" id="JAZDWU010000003">
    <property type="protein sequence ID" value="KAL0009099.1"/>
    <property type="molecule type" value="Genomic_DNA"/>
</dbReference>
<gene>
    <name evidence="1" type="ORF">SO802_010601</name>
</gene>
<keyword evidence="2" id="KW-1185">Reference proteome</keyword>
<comment type="caution">
    <text evidence="1">The sequence shown here is derived from an EMBL/GenBank/DDBJ whole genome shotgun (WGS) entry which is preliminary data.</text>
</comment>
<sequence>MVKFTADELRRIMDYKHNIRNMSVIAHVDHGMRFHAYFASYFITWMHSAPFRACCMLIMV</sequence>
<protein>
    <recommendedName>
        <fullName evidence="3">Elongation factor 2</fullName>
    </recommendedName>
</protein>
<accession>A0AAW2DHP6</accession>
<reference evidence="1 2" key="1">
    <citation type="submission" date="2024-01" db="EMBL/GenBank/DDBJ databases">
        <title>A telomere-to-telomere, gap-free genome of sweet tea (Lithocarpus litseifolius).</title>
        <authorList>
            <person name="Zhou J."/>
        </authorList>
    </citation>
    <scope>NUCLEOTIDE SEQUENCE [LARGE SCALE GENOMIC DNA]</scope>
    <source>
        <strain evidence="1">Zhou-2022a</strain>
        <tissue evidence="1">Leaf</tissue>
    </source>
</reference>
<evidence type="ECO:0008006" key="3">
    <source>
        <dbReference type="Google" id="ProtNLM"/>
    </source>
</evidence>
<organism evidence="1 2">
    <name type="scientific">Lithocarpus litseifolius</name>
    <dbReference type="NCBI Taxonomy" id="425828"/>
    <lineage>
        <taxon>Eukaryota</taxon>
        <taxon>Viridiplantae</taxon>
        <taxon>Streptophyta</taxon>
        <taxon>Embryophyta</taxon>
        <taxon>Tracheophyta</taxon>
        <taxon>Spermatophyta</taxon>
        <taxon>Magnoliopsida</taxon>
        <taxon>eudicotyledons</taxon>
        <taxon>Gunneridae</taxon>
        <taxon>Pentapetalae</taxon>
        <taxon>rosids</taxon>
        <taxon>fabids</taxon>
        <taxon>Fagales</taxon>
        <taxon>Fagaceae</taxon>
        <taxon>Lithocarpus</taxon>
    </lineage>
</organism>
<name>A0AAW2DHP6_9ROSI</name>
<proteinExistence type="predicted"/>
<dbReference type="AlphaFoldDB" id="A0AAW2DHP6"/>
<dbReference type="Proteomes" id="UP001459277">
    <property type="component" value="Unassembled WGS sequence"/>
</dbReference>
<evidence type="ECO:0000313" key="1">
    <source>
        <dbReference type="EMBL" id="KAL0009099.1"/>
    </source>
</evidence>
<dbReference type="InterPro" id="IPR027417">
    <property type="entry name" value="P-loop_NTPase"/>
</dbReference>